<feature type="chain" id="PRO_5047287895" description="PKD-like family protein" evidence="1">
    <location>
        <begin position="19"/>
        <end position="520"/>
    </location>
</feature>
<evidence type="ECO:0008006" key="4">
    <source>
        <dbReference type="Google" id="ProtNLM"/>
    </source>
</evidence>
<sequence>MRNIIWLFALLFACAACYDDKGNYDYSETNGITIDLGNTQYLAVAGETINIKPVLTFAQDSNETGLEFEWRLGNKVLSNERNLSYYVDTILKEDCYLRVLDTKTDITYLARTNFVLTEKHNTTGWMILSEKDGESYLTYIRENIDATAPSGYSYVEYPDVYQQENHLKLGGKPVGLLEHFYYRSSSSNIWVLLDGAESVDLSGLSFKRDITLKESFLDEQLPANFTPLEMAEMRWISAVINKNDHKVYTRLKLSDKSFFTGAFLDSPLQYNGEDLYVTDFVIAPFMGPGYTLMVEGKKGQQRYLALIDKDKSNAGKVLPLSISGGYPNEFSHLDNLGDMEVVYTGYSRVETNSSGKNMYHSILRNAEGAYYYQEFTIEKMTGTSSVIATPIKQVPFNIGDILDENTLFCIPPYIENTYMLIAHGADLYIIERANIGAGNMQSFVILYKHFDADITALDAESARSYRVGVGLANGKFYVLDTKMDKGMPEESKRVIYESDTNVGRIVDIRYKMKTGNAWQS</sequence>
<name>A0ABR7D3Q3_9BACT</name>
<keyword evidence="1" id="KW-0732">Signal</keyword>
<evidence type="ECO:0000313" key="3">
    <source>
        <dbReference type="Proteomes" id="UP000646484"/>
    </source>
</evidence>
<proteinExistence type="predicted"/>
<reference evidence="2 3" key="1">
    <citation type="submission" date="2020-08" db="EMBL/GenBank/DDBJ databases">
        <title>Genome public.</title>
        <authorList>
            <person name="Liu C."/>
            <person name="Sun Q."/>
        </authorList>
    </citation>
    <scope>NUCLEOTIDE SEQUENCE [LARGE SCALE GENOMIC DNA]</scope>
    <source>
        <strain evidence="2 3">NSJ-56</strain>
    </source>
</reference>
<dbReference type="InterPro" id="IPR032183">
    <property type="entry name" value="PKD-like"/>
</dbReference>
<feature type="signal peptide" evidence="1">
    <location>
        <begin position="1"/>
        <end position="18"/>
    </location>
</feature>
<evidence type="ECO:0000256" key="1">
    <source>
        <dbReference type="SAM" id="SignalP"/>
    </source>
</evidence>
<organism evidence="2 3">
    <name type="scientific">Butyricimonas hominis</name>
    <dbReference type="NCBI Taxonomy" id="2763032"/>
    <lineage>
        <taxon>Bacteria</taxon>
        <taxon>Pseudomonadati</taxon>
        <taxon>Bacteroidota</taxon>
        <taxon>Bacteroidia</taxon>
        <taxon>Bacteroidales</taxon>
        <taxon>Odoribacteraceae</taxon>
        <taxon>Butyricimonas</taxon>
    </lineage>
</organism>
<comment type="caution">
    <text evidence="2">The sequence shown here is derived from an EMBL/GenBank/DDBJ whole genome shotgun (WGS) entry which is preliminary data.</text>
</comment>
<keyword evidence="3" id="KW-1185">Reference proteome</keyword>
<dbReference type="Pfam" id="PF16407">
    <property type="entry name" value="PKD_2"/>
    <property type="match status" value="1"/>
</dbReference>
<accession>A0ABR7D3Q3</accession>
<protein>
    <recommendedName>
        <fullName evidence="4">PKD-like family protein</fullName>
    </recommendedName>
</protein>
<gene>
    <name evidence="2" type="ORF">H8S64_15885</name>
</gene>
<dbReference type="EMBL" id="JACOOH010000007">
    <property type="protein sequence ID" value="MBC5622577.1"/>
    <property type="molecule type" value="Genomic_DNA"/>
</dbReference>
<dbReference type="Proteomes" id="UP000646484">
    <property type="component" value="Unassembled WGS sequence"/>
</dbReference>
<dbReference type="RefSeq" id="WP_186977361.1">
    <property type="nucleotide sequence ID" value="NZ_JACOOH010000007.1"/>
</dbReference>
<evidence type="ECO:0000313" key="2">
    <source>
        <dbReference type="EMBL" id="MBC5622577.1"/>
    </source>
</evidence>